<comment type="caution">
    <text evidence="2">The sequence shown here is derived from an EMBL/GenBank/DDBJ whole genome shotgun (WGS) entry which is preliminary data.</text>
</comment>
<sequence length="126" mass="13404">VSTVLLYLLIFTASPKTPTAAFTILIQQREDITQPQEEVVVGSSSSSSVQATANVRLHEPVSAVYGAYRQYDGSSGNSYTYTSQTAFKATTGAMRSTAVILLMGSYSEELCLSAKQAILMVPGVLA</sequence>
<feature type="non-terminal residue" evidence="2">
    <location>
        <position position="126"/>
    </location>
</feature>
<name>A0A7J6TES9_PEROL</name>
<protein>
    <submittedName>
        <fullName evidence="2">Uncharacterized protein</fullName>
    </submittedName>
</protein>
<keyword evidence="3" id="KW-1185">Reference proteome</keyword>
<dbReference type="EMBL" id="JABANO010011344">
    <property type="protein sequence ID" value="KAF4743633.1"/>
    <property type="molecule type" value="Genomic_DNA"/>
</dbReference>
<dbReference type="AlphaFoldDB" id="A0A7J6TES9"/>
<feature type="signal peptide" evidence="1">
    <location>
        <begin position="1"/>
        <end position="21"/>
    </location>
</feature>
<organism evidence="2 3">
    <name type="scientific">Perkinsus olseni</name>
    <name type="common">Perkinsus atlanticus</name>
    <dbReference type="NCBI Taxonomy" id="32597"/>
    <lineage>
        <taxon>Eukaryota</taxon>
        <taxon>Sar</taxon>
        <taxon>Alveolata</taxon>
        <taxon>Perkinsozoa</taxon>
        <taxon>Perkinsea</taxon>
        <taxon>Perkinsida</taxon>
        <taxon>Perkinsidae</taxon>
        <taxon>Perkinsus</taxon>
    </lineage>
</organism>
<evidence type="ECO:0000256" key="1">
    <source>
        <dbReference type="SAM" id="SignalP"/>
    </source>
</evidence>
<evidence type="ECO:0000313" key="2">
    <source>
        <dbReference type="EMBL" id="KAF4743633.1"/>
    </source>
</evidence>
<gene>
    <name evidence="2" type="ORF">FOZ63_012585</name>
</gene>
<feature type="chain" id="PRO_5029525592" evidence="1">
    <location>
        <begin position="22"/>
        <end position="126"/>
    </location>
</feature>
<accession>A0A7J6TES9</accession>
<dbReference type="Proteomes" id="UP000553632">
    <property type="component" value="Unassembled WGS sequence"/>
</dbReference>
<feature type="non-terminal residue" evidence="2">
    <location>
        <position position="1"/>
    </location>
</feature>
<keyword evidence="1" id="KW-0732">Signal</keyword>
<proteinExistence type="predicted"/>
<reference evidence="2 3" key="1">
    <citation type="submission" date="2020-04" db="EMBL/GenBank/DDBJ databases">
        <title>Perkinsus olseni comparative genomics.</title>
        <authorList>
            <person name="Bogema D.R."/>
        </authorList>
    </citation>
    <scope>NUCLEOTIDE SEQUENCE [LARGE SCALE GENOMIC DNA]</scope>
    <source>
        <strain evidence="2 3">ATCC PRA-207</strain>
    </source>
</reference>
<evidence type="ECO:0000313" key="3">
    <source>
        <dbReference type="Proteomes" id="UP000553632"/>
    </source>
</evidence>